<dbReference type="PANTHER" id="PTHR10037:SF288">
    <property type="entry name" value="SODIUM CHANNEL PROTEIN PARA"/>
    <property type="match status" value="1"/>
</dbReference>
<evidence type="ECO:0000313" key="8">
    <source>
        <dbReference type="Proteomes" id="UP000094527"/>
    </source>
</evidence>
<reference evidence="7 8" key="1">
    <citation type="journal article" date="2016" name="Genome Biol. Evol.">
        <title>Gene Family Evolution Reflects Adaptation to Soil Environmental Stressors in the Genome of the Collembolan Orchesella cincta.</title>
        <authorList>
            <person name="Faddeeva-Vakhrusheva A."/>
            <person name="Derks M.F."/>
            <person name="Anvar S.Y."/>
            <person name="Agamennone V."/>
            <person name="Suring W."/>
            <person name="Smit S."/>
            <person name="van Straalen N.M."/>
            <person name="Roelofs D."/>
        </authorList>
    </citation>
    <scope>NUCLEOTIDE SEQUENCE [LARGE SCALE GENOMIC DNA]</scope>
    <source>
        <tissue evidence="7">Mixed pool</tissue>
    </source>
</reference>
<accession>A0A1D2M5C3</accession>
<dbReference type="InterPro" id="IPR027359">
    <property type="entry name" value="Volt_channel_dom_sf"/>
</dbReference>
<keyword evidence="7" id="KW-0813">Transport</keyword>
<feature type="transmembrane region" description="Helical" evidence="5">
    <location>
        <begin position="60"/>
        <end position="87"/>
    </location>
</feature>
<proteinExistence type="predicted"/>
<dbReference type="GO" id="GO:0001518">
    <property type="term" value="C:voltage-gated sodium channel complex"/>
    <property type="evidence" value="ECO:0007669"/>
    <property type="project" value="TreeGrafter"/>
</dbReference>
<organism evidence="7 8">
    <name type="scientific">Orchesella cincta</name>
    <name type="common">Springtail</name>
    <name type="synonym">Podura cincta</name>
    <dbReference type="NCBI Taxonomy" id="48709"/>
    <lineage>
        <taxon>Eukaryota</taxon>
        <taxon>Metazoa</taxon>
        <taxon>Ecdysozoa</taxon>
        <taxon>Arthropoda</taxon>
        <taxon>Hexapoda</taxon>
        <taxon>Collembola</taxon>
        <taxon>Entomobryomorpha</taxon>
        <taxon>Entomobryoidea</taxon>
        <taxon>Orchesellidae</taxon>
        <taxon>Orchesellinae</taxon>
        <taxon>Orchesella</taxon>
    </lineage>
</organism>
<evidence type="ECO:0000313" key="7">
    <source>
        <dbReference type="EMBL" id="ODM88176.1"/>
    </source>
</evidence>
<gene>
    <name evidence="7" type="ORF">Ocin01_18504</name>
</gene>
<sequence length="144" mass="16299">MADVMVLNDIMKDLEPPGRPESRARVSGQVLWKKSCAPISLSDIFCLWDCGFPWSFIKKIIAFVVFDAFTELFITLAIVVNTVFMALDHYGLEENYIMDKTLKTGNTVFTTIFGVECAAKLMAMSPFFSKWVGTCLTLSLWFFP</sequence>
<dbReference type="Pfam" id="PF00520">
    <property type="entry name" value="Ion_trans"/>
    <property type="match status" value="1"/>
</dbReference>
<dbReference type="OrthoDB" id="2984333at2759"/>
<comment type="subcellular location">
    <subcellularLocation>
        <location evidence="1">Membrane</location>
        <topology evidence="1">Multi-pass membrane protein</topology>
    </subcellularLocation>
</comment>
<evidence type="ECO:0000259" key="6">
    <source>
        <dbReference type="Pfam" id="PF00520"/>
    </source>
</evidence>
<keyword evidence="7" id="KW-0407">Ion channel</keyword>
<keyword evidence="8" id="KW-1185">Reference proteome</keyword>
<evidence type="ECO:0000256" key="2">
    <source>
        <dbReference type="ARBA" id="ARBA00022692"/>
    </source>
</evidence>
<dbReference type="GO" id="GO:0086010">
    <property type="term" value="P:membrane depolarization during action potential"/>
    <property type="evidence" value="ECO:0007669"/>
    <property type="project" value="TreeGrafter"/>
</dbReference>
<dbReference type="Proteomes" id="UP000094527">
    <property type="component" value="Unassembled WGS sequence"/>
</dbReference>
<feature type="domain" description="Ion transport" evidence="6">
    <location>
        <begin position="69"/>
        <end position="131"/>
    </location>
</feature>
<evidence type="ECO:0000256" key="3">
    <source>
        <dbReference type="ARBA" id="ARBA00022989"/>
    </source>
</evidence>
<feature type="transmembrane region" description="Helical" evidence="5">
    <location>
        <begin position="123"/>
        <end position="143"/>
    </location>
</feature>
<name>A0A1D2M5C3_ORCCI</name>
<evidence type="ECO:0000256" key="1">
    <source>
        <dbReference type="ARBA" id="ARBA00004141"/>
    </source>
</evidence>
<dbReference type="InterPro" id="IPR005821">
    <property type="entry name" value="Ion_trans_dom"/>
</dbReference>
<evidence type="ECO:0000256" key="5">
    <source>
        <dbReference type="SAM" id="Phobius"/>
    </source>
</evidence>
<keyword evidence="2 5" id="KW-0812">Transmembrane</keyword>
<dbReference type="Gene3D" id="1.20.120.350">
    <property type="entry name" value="Voltage-gated potassium channels. Chain C"/>
    <property type="match status" value="1"/>
</dbReference>
<keyword evidence="7" id="KW-0406">Ion transport</keyword>
<keyword evidence="4 5" id="KW-0472">Membrane</keyword>
<keyword evidence="3 5" id="KW-1133">Transmembrane helix</keyword>
<protein>
    <submittedName>
        <fullName evidence="7">Sodium channel protein para</fullName>
    </submittedName>
</protein>
<dbReference type="GO" id="GO:0005248">
    <property type="term" value="F:voltage-gated sodium channel activity"/>
    <property type="evidence" value="ECO:0007669"/>
    <property type="project" value="TreeGrafter"/>
</dbReference>
<dbReference type="InterPro" id="IPR043203">
    <property type="entry name" value="VGCC_Ca_Na"/>
</dbReference>
<evidence type="ECO:0000256" key="4">
    <source>
        <dbReference type="ARBA" id="ARBA00023136"/>
    </source>
</evidence>
<dbReference type="EMBL" id="LJIJ01004006">
    <property type="protein sequence ID" value="ODM88176.1"/>
    <property type="molecule type" value="Genomic_DNA"/>
</dbReference>
<dbReference type="STRING" id="48709.A0A1D2M5C3"/>
<dbReference type="AlphaFoldDB" id="A0A1D2M5C3"/>
<dbReference type="PANTHER" id="PTHR10037">
    <property type="entry name" value="VOLTAGE-GATED CATION CHANNEL CALCIUM AND SODIUM"/>
    <property type="match status" value="1"/>
</dbReference>
<dbReference type="GO" id="GO:0019228">
    <property type="term" value="P:neuronal action potential"/>
    <property type="evidence" value="ECO:0007669"/>
    <property type="project" value="TreeGrafter"/>
</dbReference>
<comment type="caution">
    <text evidence="7">The sequence shown here is derived from an EMBL/GenBank/DDBJ whole genome shotgun (WGS) entry which is preliminary data.</text>
</comment>
<dbReference type="SUPFAM" id="SSF81324">
    <property type="entry name" value="Voltage-gated potassium channels"/>
    <property type="match status" value="1"/>
</dbReference>